<feature type="region of interest" description="Disordered" evidence="1">
    <location>
        <begin position="235"/>
        <end position="257"/>
    </location>
</feature>
<dbReference type="KEGG" id="kco:BWI95_17130"/>
<dbReference type="RefSeq" id="WP_076769911.1">
    <property type="nucleotide sequence ID" value="NZ_CP019445.1"/>
</dbReference>
<accession>A0A807LKA7</accession>
<reference evidence="2 3" key="1">
    <citation type="submission" date="2017-01" db="EMBL/GenBank/DDBJ databases">
        <authorList>
            <person name="Cao J.-M."/>
        </authorList>
    </citation>
    <scope>NUCLEOTIDE SEQUENCE [LARGE SCALE GENOMIC DNA]</scope>
    <source>
        <strain evidence="2 3">888-76</strain>
    </source>
</reference>
<dbReference type="EMBL" id="CP019445">
    <property type="protein sequence ID" value="APZ06643.1"/>
    <property type="molecule type" value="Genomic_DNA"/>
</dbReference>
<gene>
    <name evidence="2" type="ORF">BWI95_17130</name>
</gene>
<sequence>MTGQFNRDELEVLAFNGETHTERALARMLLAGIDREPVAKVDNIGVCWYADDGVSRKPAVGEKLYAAPPAPVAVPDVGEFRIFTQAGGVKVAVKDGKTKNHLFGMGWNACRAAMLKTGPVTAATVPDGWTANADANDALVMLDRIDTVDCDDDERIESVKNIIRRLAAAPVFGSFRENENSSTNNFRENSETSTKSHEKCWCRTCRPVGITDMRFVVCPDCGNKRCPHANDHRNACSGSNEPGQVGSAYPAAPEQEG</sequence>
<organism evidence="2 3">
    <name type="scientific">Kosakonia cowanii JCM 10956 = DSM 18146</name>
    <dbReference type="NCBI Taxonomy" id="1300165"/>
    <lineage>
        <taxon>Bacteria</taxon>
        <taxon>Pseudomonadati</taxon>
        <taxon>Pseudomonadota</taxon>
        <taxon>Gammaproteobacteria</taxon>
        <taxon>Enterobacterales</taxon>
        <taxon>Enterobacteriaceae</taxon>
        <taxon>Kosakonia</taxon>
    </lineage>
</organism>
<dbReference type="Proteomes" id="UP000187148">
    <property type="component" value="Chromosome"/>
</dbReference>
<keyword evidence="3" id="KW-1185">Reference proteome</keyword>
<evidence type="ECO:0000256" key="1">
    <source>
        <dbReference type="SAM" id="MobiDB-lite"/>
    </source>
</evidence>
<name>A0A807LKA7_9ENTR</name>
<dbReference type="AlphaFoldDB" id="A0A807LKA7"/>
<proteinExistence type="predicted"/>
<evidence type="ECO:0000313" key="2">
    <source>
        <dbReference type="EMBL" id="APZ06643.1"/>
    </source>
</evidence>
<evidence type="ECO:0000313" key="3">
    <source>
        <dbReference type="Proteomes" id="UP000187148"/>
    </source>
</evidence>
<protein>
    <submittedName>
        <fullName evidence="2">Uncharacterized protein</fullName>
    </submittedName>
</protein>